<sequence>MFAPTRSATVPLGRRYLNRLYPKDRIPKIPPVPQGTVVADVPRLGTLLHNPPAAVPDVRITPALFRVGHHKRPTNPHHVARMPPPMQAERALPAGTRVSLKQLSKEEIEELRRLRREDPARWTTGVLAARFRVTRLLVSRAASTKRS</sequence>
<keyword evidence="1" id="KW-0687">Ribonucleoprotein</keyword>
<evidence type="ECO:0000313" key="3">
    <source>
        <dbReference type="Proteomes" id="UP000001744"/>
    </source>
</evidence>
<dbReference type="GO" id="GO:0005840">
    <property type="term" value="C:ribosome"/>
    <property type="evidence" value="ECO:0007669"/>
    <property type="project" value="UniProtKB-KW"/>
</dbReference>
<dbReference type="EMBL" id="KE651167">
    <property type="protein sequence ID" value="EEB09070.2"/>
    <property type="molecule type" value="Genomic_DNA"/>
</dbReference>
<dbReference type="OrthoDB" id="6021263at2759"/>
<dbReference type="VEuPathDB" id="FungiDB:SJAG_04244"/>
<proteinExistence type="predicted"/>
<dbReference type="Pfam" id="PF12824">
    <property type="entry name" value="MRP-L20"/>
    <property type="match status" value="1"/>
</dbReference>
<accession>B6K6B6</accession>
<evidence type="ECO:0000313" key="1">
    <source>
        <dbReference type="EMBL" id="EEB09070.2"/>
    </source>
</evidence>
<dbReference type="PANTHER" id="PTHR28266:SF1">
    <property type="entry name" value="LARGE RIBOSOMAL SUBUNIT PROTEIN ML58"/>
    <property type="match status" value="1"/>
</dbReference>
<keyword evidence="1" id="KW-0689">Ribosomal protein</keyword>
<organism evidence="1 3">
    <name type="scientific">Schizosaccharomyces japonicus (strain yFS275 / FY16936)</name>
    <name type="common">Fission yeast</name>
    <dbReference type="NCBI Taxonomy" id="402676"/>
    <lineage>
        <taxon>Eukaryota</taxon>
        <taxon>Fungi</taxon>
        <taxon>Dikarya</taxon>
        <taxon>Ascomycota</taxon>
        <taxon>Taphrinomycotina</taxon>
        <taxon>Schizosaccharomycetes</taxon>
        <taxon>Schizosaccharomycetales</taxon>
        <taxon>Schizosaccharomycetaceae</taxon>
        <taxon>Schizosaccharomyces</taxon>
    </lineage>
</organism>
<name>B6K6B6_SCHJY</name>
<dbReference type="eggNOG" id="ENOG502S0A4">
    <property type="taxonomic scope" value="Eukaryota"/>
</dbReference>
<dbReference type="AlphaFoldDB" id="B6K6B6"/>
<dbReference type="PANTHER" id="PTHR28266">
    <property type="entry name" value="54S RIBOSOMAL PROTEIN L20, MITOCHONDRIAL"/>
    <property type="match status" value="1"/>
</dbReference>
<dbReference type="RefSeq" id="XP_002175363.2">
    <property type="nucleotide sequence ID" value="XM_002175327.2"/>
</dbReference>
<dbReference type="Proteomes" id="UP000001744">
    <property type="component" value="Unassembled WGS sequence"/>
</dbReference>
<dbReference type="STRING" id="402676.B6K6B6"/>
<protein>
    <submittedName>
        <fullName evidence="1">Ribosomal protein subunit L20</fullName>
    </submittedName>
</protein>
<keyword evidence="3" id="KW-1185">Reference proteome</keyword>
<dbReference type="HOGENOM" id="CLU_1769192_0_0_1"/>
<evidence type="ECO:0000313" key="2">
    <source>
        <dbReference type="JaponicusDB" id="SJAG_04244"/>
    </source>
</evidence>
<reference evidence="1 3" key="1">
    <citation type="journal article" date="2011" name="Science">
        <title>Comparative functional genomics of the fission yeasts.</title>
        <authorList>
            <person name="Rhind N."/>
            <person name="Chen Z."/>
            <person name="Yassour M."/>
            <person name="Thompson D.A."/>
            <person name="Haas B.J."/>
            <person name="Habib N."/>
            <person name="Wapinski I."/>
            <person name="Roy S."/>
            <person name="Lin M.F."/>
            <person name="Heiman D.I."/>
            <person name="Young S.K."/>
            <person name="Furuya K."/>
            <person name="Guo Y."/>
            <person name="Pidoux A."/>
            <person name="Chen H.M."/>
            <person name="Robbertse B."/>
            <person name="Goldberg J.M."/>
            <person name="Aoki K."/>
            <person name="Bayne E.H."/>
            <person name="Berlin A.M."/>
            <person name="Desjardins C.A."/>
            <person name="Dobbs E."/>
            <person name="Dukaj L."/>
            <person name="Fan L."/>
            <person name="FitzGerald M.G."/>
            <person name="French C."/>
            <person name="Gujja S."/>
            <person name="Hansen K."/>
            <person name="Keifenheim D."/>
            <person name="Levin J.Z."/>
            <person name="Mosher R.A."/>
            <person name="Mueller C.A."/>
            <person name="Pfiffner J."/>
            <person name="Priest M."/>
            <person name="Russ C."/>
            <person name="Smialowska A."/>
            <person name="Swoboda P."/>
            <person name="Sykes S.M."/>
            <person name="Vaughn M."/>
            <person name="Vengrova S."/>
            <person name="Yoder R."/>
            <person name="Zeng Q."/>
            <person name="Allshire R."/>
            <person name="Baulcombe D."/>
            <person name="Birren B.W."/>
            <person name="Brown W."/>
            <person name="Ekwall K."/>
            <person name="Kellis M."/>
            <person name="Leatherwood J."/>
            <person name="Levin H."/>
            <person name="Margalit H."/>
            <person name="Martienssen R."/>
            <person name="Nieduszynski C.A."/>
            <person name="Spatafora J.W."/>
            <person name="Friedman N."/>
            <person name="Dalgaard J.Z."/>
            <person name="Baumann P."/>
            <person name="Niki H."/>
            <person name="Regev A."/>
            <person name="Nusbaum C."/>
        </authorList>
    </citation>
    <scope>NUCLEOTIDE SEQUENCE [LARGE SCALE GENOMIC DNA]</scope>
    <source>
        <strain evidence="3">yFS275 / FY16936</strain>
    </source>
</reference>
<dbReference type="GeneID" id="7050639"/>
<dbReference type="JaponicusDB" id="SJAG_04244">
    <property type="gene designation" value="mrpl20"/>
</dbReference>
<gene>
    <name evidence="2" type="primary">mrpl20</name>
    <name evidence="1" type="ORF">SJAG_04244</name>
</gene>
<dbReference type="InterPro" id="IPR024388">
    <property type="entry name" value="Ribosomal_mL58"/>
</dbReference>